<protein>
    <submittedName>
        <fullName evidence="1">Uncharacterized protein</fullName>
    </submittedName>
</protein>
<dbReference type="EMBL" id="KV485727">
    <property type="protein sequence ID" value="OCT55528.1"/>
    <property type="molecule type" value="Genomic_DNA"/>
</dbReference>
<organism evidence="1">
    <name type="scientific">Xenopus laevis</name>
    <name type="common">African clawed frog</name>
    <dbReference type="NCBI Taxonomy" id="8355"/>
    <lineage>
        <taxon>Eukaryota</taxon>
        <taxon>Metazoa</taxon>
        <taxon>Chordata</taxon>
        <taxon>Craniata</taxon>
        <taxon>Vertebrata</taxon>
        <taxon>Euteleostomi</taxon>
        <taxon>Amphibia</taxon>
        <taxon>Batrachia</taxon>
        <taxon>Anura</taxon>
        <taxon>Pipoidea</taxon>
        <taxon>Pipidae</taxon>
        <taxon>Xenopodinae</taxon>
        <taxon>Xenopus</taxon>
        <taxon>Xenopus</taxon>
    </lineage>
</organism>
<dbReference type="AlphaFoldDB" id="A0A974BPB1"/>
<reference evidence="1" key="1">
    <citation type="submission" date="2016-05" db="EMBL/GenBank/DDBJ databases">
        <title>WGS assembly of Xenopus laevis.</title>
        <authorList>
            <person name="Session A."/>
            <person name="Uno Y."/>
            <person name="Kwon T."/>
            <person name="Chapman J."/>
            <person name="Toyoda A."/>
            <person name="Takahashi S."/>
            <person name="Fukui A."/>
            <person name="Hikosaka A."/>
            <person name="Putnam N."/>
            <person name="Stites J."/>
            <person name="Van Heeringen S."/>
            <person name="Quigley I."/>
            <person name="Heinz S."/>
            <person name="Hellsten U."/>
            <person name="Lyons J."/>
            <person name="Suzuki A."/>
            <person name="Kondo M."/>
            <person name="Ogino H."/>
            <person name="Ochi H."/>
            <person name="Bogdanovic O."/>
            <person name="Lister R."/>
            <person name="Georgiou G."/>
            <person name="Paranjpe S."/>
            <person name="Van Kruijsbergen I."/>
            <person name="Mozaffari S."/>
            <person name="Shu S."/>
            <person name="Schmutz J."/>
            <person name="Jenkins J."/>
            <person name="Grimwood J."/>
            <person name="Carlson J."/>
            <person name="Mitros T."/>
            <person name="Simakov O."/>
            <person name="Heald R."/>
            <person name="Miller K."/>
            <person name="Haudenschild C."/>
            <person name="Kuroki Y."/>
            <person name="Tanaka T."/>
            <person name="Michiue T."/>
            <person name="Watanabe M."/>
            <person name="Kinoshita T."/>
            <person name="Ohta Y."/>
            <person name="Mawaribuchi S."/>
            <person name="Suzuki Y."/>
            <person name="Haramoto Y."/>
            <person name="Yamamoto T."/>
            <person name="Takagi C."/>
            <person name="Kitzman J."/>
            <person name="Shendure J."/>
            <person name="Nakayama T."/>
            <person name="Izutsu Y."/>
            <person name="Robert J."/>
            <person name="Dichmann D."/>
            <person name="Flajnik M."/>
            <person name="Houston D."/>
            <person name="Marcotte E."/>
            <person name="Wallingford J."/>
            <person name="Ito Y."/>
            <person name="Asashima M."/>
            <person name="Ueno N."/>
            <person name="Matsuda Y."/>
            <person name="Jan Veenstra G."/>
            <person name="Fujiyama A."/>
            <person name="Harland R."/>
            <person name="Taira M."/>
            <person name="Rokhsar D.S."/>
        </authorList>
    </citation>
    <scope>NUCLEOTIDE SEQUENCE</scope>
    <source>
        <strain evidence="1">J</strain>
        <tissue evidence="1">Blood</tissue>
    </source>
</reference>
<dbReference type="Proteomes" id="UP000694892">
    <property type="component" value="Unassembled WGS sequence"/>
</dbReference>
<accession>A0A974BPB1</accession>
<gene>
    <name evidence="1" type="ORF">XELAEV_18001281mg</name>
</gene>
<evidence type="ECO:0000313" key="1">
    <source>
        <dbReference type="EMBL" id="OCT55528.1"/>
    </source>
</evidence>
<sequence>MSVPPPKVHLWGYRNKALGLCPIGQSHGIKSAGSPSQLQPPLYTRLIVNVNYSHAADCTAICSACQ</sequence>
<name>A0A974BPB1_XENLA</name>
<proteinExistence type="predicted"/>